<protein>
    <submittedName>
        <fullName evidence="1">Uncharacterized protein</fullName>
    </submittedName>
</protein>
<gene>
    <name evidence="1" type="ORF">HG537_0E00560</name>
</gene>
<dbReference type="OrthoDB" id="4070379at2759"/>
<reference evidence="1 2" key="1">
    <citation type="submission" date="2020-06" db="EMBL/GenBank/DDBJ databases">
        <title>The yeast mating-type switching endonuclease HO is a domesticated member of an unorthodox homing genetic element family.</title>
        <authorList>
            <person name="Coughlan A.Y."/>
            <person name="Lombardi L."/>
            <person name="Braun-Galleani S."/>
            <person name="Martos A.R."/>
            <person name="Galeote V."/>
            <person name="Bigey F."/>
            <person name="Dequin S."/>
            <person name="Byrne K.P."/>
            <person name="Wolfe K.H."/>
        </authorList>
    </citation>
    <scope>NUCLEOTIDE SEQUENCE [LARGE SCALE GENOMIC DNA]</scope>
    <source>
        <strain evidence="1 2">CBS2947</strain>
    </source>
</reference>
<evidence type="ECO:0000313" key="1">
    <source>
        <dbReference type="EMBL" id="QLQ80703.1"/>
    </source>
</evidence>
<dbReference type="AlphaFoldDB" id="A0A7H9HTY8"/>
<accession>A0A7H9HTY8</accession>
<evidence type="ECO:0000313" key="2">
    <source>
        <dbReference type="Proteomes" id="UP000510647"/>
    </source>
</evidence>
<name>A0A7H9HTY8_9SACH</name>
<organism evidence="1 2">
    <name type="scientific">Torulaspora globosa</name>
    <dbReference type="NCBI Taxonomy" id="48254"/>
    <lineage>
        <taxon>Eukaryota</taxon>
        <taxon>Fungi</taxon>
        <taxon>Dikarya</taxon>
        <taxon>Ascomycota</taxon>
        <taxon>Saccharomycotina</taxon>
        <taxon>Saccharomycetes</taxon>
        <taxon>Saccharomycetales</taxon>
        <taxon>Saccharomycetaceae</taxon>
        <taxon>Torulaspora</taxon>
    </lineage>
</organism>
<keyword evidence="2" id="KW-1185">Reference proteome</keyword>
<dbReference type="EMBL" id="CP059271">
    <property type="protein sequence ID" value="QLQ80703.1"/>
    <property type="molecule type" value="Genomic_DNA"/>
</dbReference>
<proteinExistence type="predicted"/>
<dbReference type="Proteomes" id="UP000510647">
    <property type="component" value="Chromosome 5"/>
</dbReference>
<sequence length="310" mass="33805">MHFDLLDYTVAHFSIFDPSTAAKMSNNPTIQCGIERTGAGSCIKAPKLLSIVMAAVMFLVNVANCDVITNNTVGVANLNVSEPANLTQIYSSENDSYFVLPAHVELGDVFHLFANTSAVIKHEGTGFVYSDLKLLPTNQSSSSVTTLVPRKLVEYGYDGWYQSWHQVQVAQQGDWWSPWYPISSCAEFGNSDGGGSISVNWQYTYEWSITVGAGIDWGVASASIEFSISRSVSHGGELVCNANGGGVAQAWYQQHMRWADLQKQDCQRGQANKITCGSWSQYYRVNAPYSGEGAGSRQIGCSTGWGNVRC</sequence>